<dbReference type="AlphaFoldDB" id="A0A940XQA6"/>
<feature type="domain" description="Hemerythrin-like" evidence="3">
    <location>
        <begin position="156"/>
        <end position="282"/>
    </location>
</feature>
<dbReference type="Proteomes" id="UP000677413">
    <property type="component" value="Unassembled WGS sequence"/>
</dbReference>
<dbReference type="PANTHER" id="PTHR39428:SF1">
    <property type="entry name" value="F420H(2)-DEPENDENT QUINONE REDUCTASE RV1261C"/>
    <property type="match status" value="1"/>
</dbReference>
<dbReference type="RefSeq" id="WP_210881196.1">
    <property type="nucleotide sequence ID" value="NZ_JAGPYQ010000001.1"/>
</dbReference>
<dbReference type="CDD" id="cd12108">
    <property type="entry name" value="Hr-like"/>
    <property type="match status" value="1"/>
</dbReference>
<evidence type="ECO:0000256" key="1">
    <source>
        <dbReference type="ARBA" id="ARBA00008710"/>
    </source>
</evidence>
<sequence>MPNDFNQQIIEEFRANAGEVGGPFEGARLILLTTTGARSGERHTTPVAYFADGDGDVLVIASAAGAPKHPDWFHNLVAHPQVTVESGVFTYEATAEVLAGAARDDAFARAVEADPGWADYQARTSRVIPVVVLHQVPSDGPPNVSASSMGQYVQLIHDAFRRELALIRKEIGNAGPTLGAQLRINCLTFCQGLHNHHTGEDIAMFPFLADSHPDLAPVLDRLREEHERIAELTAELKQVVGADPTDPASSADPAHVRAEVERLTIALEAHLTYEEEQLIPVLDAPTGSARAAGSAH</sequence>
<comment type="caution">
    <text evidence="4">The sequence shown here is derived from an EMBL/GenBank/DDBJ whole genome shotgun (WGS) entry which is preliminary data.</text>
</comment>
<dbReference type="EMBL" id="JAGPYQ010000001">
    <property type="protein sequence ID" value="MBQ0847508.1"/>
    <property type="molecule type" value="Genomic_DNA"/>
</dbReference>
<gene>
    <name evidence="4" type="ORF">J8N05_04610</name>
</gene>
<dbReference type="Pfam" id="PF01814">
    <property type="entry name" value="Hemerythrin"/>
    <property type="match status" value="1"/>
</dbReference>
<proteinExistence type="inferred from homology"/>
<evidence type="ECO:0000313" key="4">
    <source>
        <dbReference type="EMBL" id="MBQ0847508.1"/>
    </source>
</evidence>
<keyword evidence="5" id="KW-1185">Reference proteome</keyword>
<accession>A0A940XQA6</accession>
<protein>
    <submittedName>
        <fullName evidence="4">Nitroreductase family deazaflavin-dependent oxidoreductase</fullName>
    </submittedName>
</protein>
<dbReference type="Pfam" id="PF04075">
    <property type="entry name" value="F420H2_quin_red"/>
    <property type="match status" value="1"/>
</dbReference>
<dbReference type="InterPro" id="IPR004378">
    <property type="entry name" value="F420H2_quin_Rdtase"/>
</dbReference>
<comment type="similarity">
    <text evidence="1">Belongs to the F420H(2)-dependent quinone reductase family.</text>
</comment>
<dbReference type="SUPFAM" id="SSF50475">
    <property type="entry name" value="FMN-binding split barrel"/>
    <property type="match status" value="1"/>
</dbReference>
<evidence type="ECO:0000256" key="2">
    <source>
        <dbReference type="ARBA" id="ARBA00049106"/>
    </source>
</evidence>
<dbReference type="NCBIfam" id="TIGR00026">
    <property type="entry name" value="hi_GC_TIGR00026"/>
    <property type="match status" value="1"/>
</dbReference>
<reference evidence="4 5" key="1">
    <citation type="submission" date="2021-04" db="EMBL/GenBank/DDBJ databases">
        <authorList>
            <person name="Tang X."/>
            <person name="Zhou X."/>
            <person name="Chen X."/>
            <person name="Cernava T."/>
            <person name="Zhang C."/>
        </authorList>
    </citation>
    <scope>NUCLEOTIDE SEQUENCE [LARGE SCALE GENOMIC DNA]</scope>
    <source>
        <strain evidence="4 5">BH-SS-21</strain>
    </source>
</reference>
<dbReference type="Gene3D" id="2.30.110.10">
    <property type="entry name" value="Electron Transport, Fmn-binding Protein, Chain A"/>
    <property type="match status" value="1"/>
</dbReference>
<dbReference type="InterPro" id="IPR012349">
    <property type="entry name" value="Split_barrel_FMN-bd"/>
</dbReference>
<dbReference type="GO" id="GO:0070967">
    <property type="term" value="F:coenzyme F420 binding"/>
    <property type="evidence" value="ECO:0007669"/>
    <property type="project" value="TreeGrafter"/>
</dbReference>
<evidence type="ECO:0000313" key="5">
    <source>
        <dbReference type="Proteomes" id="UP000677413"/>
    </source>
</evidence>
<dbReference type="InterPro" id="IPR012312">
    <property type="entry name" value="Hemerythrin-like"/>
</dbReference>
<dbReference type="PANTHER" id="PTHR39428">
    <property type="entry name" value="F420H(2)-DEPENDENT QUINONE REDUCTASE RV1261C"/>
    <property type="match status" value="1"/>
</dbReference>
<dbReference type="GO" id="GO:0005886">
    <property type="term" value="C:plasma membrane"/>
    <property type="evidence" value="ECO:0007669"/>
    <property type="project" value="TreeGrafter"/>
</dbReference>
<dbReference type="GO" id="GO:0016491">
    <property type="term" value="F:oxidoreductase activity"/>
    <property type="evidence" value="ECO:0007669"/>
    <property type="project" value="InterPro"/>
</dbReference>
<organism evidence="4 5">
    <name type="scientific">Streptomyces liliiviolaceus</name>
    <dbReference type="NCBI Taxonomy" id="2823109"/>
    <lineage>
        <taxon>Bacteria</taxon>
        <taxon>Bacillati</taxon>
        <taxon>Actinomycetota</taxon>
        <taxon>Actinomycetes</taxon>
        <taxon>Kitasatosporales</taxon>
        <taxon>Streptomycetaceae</taxon>
        <taxon>Streptomyces</taxon>
    </lineage>
</organism>
<dbReference type="Gene3D" id="1.20.120.520">
    <property type="entry name" value="nmb1532 protein domain like"/>
    <property type="match status" value="1"/>
</dbReference>
<evidence type="ECO:0000259" key="3">
    <source>
        <dbReference type="Pfam" id="PF01814"/>
    </source>
</evidence>
<name>A0A940XQA6_9ACTN</name>
<comment type="catalytic activity">
    <reaction evidence="2">
        <text>oxidized coenzyme F420-(gamma-L-Glu)(n) + a quinol + H(+) = reduced coenzyme F420-(gamma-L-Glu)(n) + a quinone</text>
        <dbReference type="Rhea" id="RHEA:39663"/>
        <dbReference type="Rhea" id="RHEA-COMP:12939"/>
        <dbReference type="Rhea" id="RHEA-COMP:14378"/>
        <dbReference type="ChEBI" id="CHEBI:15378"/>
        <dbReference type="ChEBI" id="CHEBI:24646"/>
        <dbReference type="ChEBI" id="CHEBI:132124"/>
        <dbReference type="ChEBI" id="CHEBI:133980"/>
        <dbReference type="ChEBI" id="CHEBI:139511"/>
    </reaction>
</comment>